<keyword evidence="2" id="KW-0812">Transmembrane</keyword>
<dbReference type="Pfam" id="PF18915">
    <property type="entry name" value="DUF5667"/>
    <property type="match status" value="1"/>
</dbReference>
<dbReference type="AlphaFoldDB" id="A0A940MI89"/>
<evidence type="ECO:0000259" key="3">
    <source>
        <dbReference type="Pfam" id="PF18915"/>
    </source>
</evidence>
<comment type="caution">
    <text evidence="4">The sequence shown here is derived from an EMBL/GenBank/DDBJ whole genome shotgun (WGS) entry which is preliminary data.</text>
</comment>
<feature type="transmembrane region" description="Helical" evidence="2">
    <location>
        <begin position="120"/>
        <end position="141"/>
    </location>
</feature>
<dbReference type="Proteomes" id="UP000670475">
    <property type="component" value="Unassembled WGS sequence"/>
</dbReference>
<feature type="compositionally biased region" description="Low complexity" evidence="1">
    <location>
        <begin position="337"/>
        <end position="355"/>
    </location>
</feature>
<dbReference type="RefSeq" id="WP_209343360.1">
    <property type="nucleotide sequence ID" value="NZ_JAGIQL010000130.1"/>
</dbReference>
<keyword evidence="2" id="KW-1133">Transmembrane helix</keyword>
<keyword evidence="5" id="KW-1185">Reference proteome</keyword>
<proteinExistence type="predicted"/>
<evidence type="ECO:0000313" key="5">
    <source>
        <dbReference type="Proteomes" id="UP000670475"/>
    </source>
</evidence>
<evidence type="ECO:0000256" key="2">
    <source>
        <dbReference type="SAM" id="Phobius"/>
    </source>
</evidence>
<organism evidence="4 5">
    <name type="scientific">Streptomyces montanisoli</name>
    <dbReference type="NCBI Taxonomy" id="2798581"/>
    <lineage>
        <taxon>Bacteria</taxon>
        <taxon>Bacillati</taxon>
        <taxon>Actinomycetota</taxon>
        <taxon>Actinomycetes</taxon>
        <taxon>Kitasatosporales</taxon>
        <taxon>Streptomycetaceae</taxon>
        <taxon>Streptomyces</taxon>
    </lineage>
</organism>
<accession>A0A940MI89</accession>
<dbReference type="EMBL" id="JAGIQL010000130">
    <property type="protein sequence ID" value="MBP0460706.1"/>
    <property type="molecule type" value="Genomic_DNA"/>
</dbReference>
<gene>
    <name evidence="4" type="ORF">JFN87_24985</name>
</gene>
<feature type="region of interest" description="Disordered" evidence="1">
    <location>
        <begin position="87"/>
        <end position="108"/>
    </location>
</feature>
<name>A0A940MI89_9ACTN</name>
<sequence>MIANVSAHRRANAFAQALEDRTDRGSTTPQAESADPAEPAEQGRLLGLANGLGAVPKPALDPEVKVVQRAQLVAAMQAMVQEGAAGLGAGPTVPEQRTPRGAHRASPLGRLRPRSRWSKSLAAGGLTVGVAAGAFSGVAAASSDALPGDSLYGLKRGMEDIRLDLADNDSARGGLYLDHASTRLSEARRLMERGRGGSLDHESLAEIRRTLTGMKNDASEGHRLLHAAYEKNGSLAPMATLSSFAAAHRQAWEGLRGQLPVQLTDVGDQVNSVFVAIDEDVAPLKSKLPRPVRQRPGAGASGDSTATGSPGTGKHRKPSSATPSSGESNRQSGTDGHGTPSPSGSNGSAGSSQKGGLLGGAAGGLVDPPSQGATDPSAPPQDDAPGAPEPDVTIPPLLPGLLPGLGIDGHDADQ</sequence>
<feature type="compositionally biased region" description="Polar residues" evidence="1">
    <location>
        <begin position="319"/>
        <end position="334"/>
    </location>
</feature>
<protein>
    <recommendedName>
        <fullName evidence="3">DUF5667 domain-containing protein</fullName>
    </recommendedName>
</protein>
<evidence type="ECO:0000256" key="1">
    <source>
        <dbReference type="SAM" id="MobiDB-lite"/>
    </source>
</evidence>
<feature type="region of interest" description="Disordered" evidence="1">
    <location>
        <begin position="17"/>
        <end position="40"/>
    </location>
</feature>
<keyword evidence="2" id="KW-0472">Membrane</keyword>
<dbReference type="InterPro" id="IPR043725">
    <property type="entry name" value="DUF5667"/>
</dbReference>
<feature type="region of interest" description="Disordered" evidence="1">
    <location>
        <begin position="286"/>
        <end position="414"/>
    </location>
</feature>
<evidence type="ECO:0000313" key="4">
    <source>
        <dbReference type="EMBL" id="MBP0460706.1"/>
    </source>
</evidence>
<feature type="domain" description="DUF5667" evidence="3">
    <location>
        <begin position="145"/>
        <end position="260"/>
    </location>
</feature>
<reference evidence="4" key="1">
    <citation type="submission" date="2021-03" db="EMBL/GenBank/DDBJ databases">
        <title>Whole genome sequence of Streptomyces bomunensis MMS17-BM035.</title>
        <authorList>
            <person name="Lee J.H."/>
        </authorList>
    </citation>
    <scope>NUCLEOTIDE SEQUENCE</scope>
    <source>
        <strain evidence="4">MMS17-BM035</strain>
    </source>
</reference>
<feature type="compositionally biased region" description="Low complexity" evidence="1">
    <location>
        <begin position="296"/>
        <end position="309"/>
    </location>
</feature>